<proteinExistence type="predicted"/>
<evidence type="ECO:0000313" key="1">
    <source>
        <dbReference type="EMBL" id="GIT96152.1"/>
    </source>
</evidence>
<sequence length="138" mass="14901">MIKYALRCRQGHDFESWFKSADAFDTLAAQRMVSCVVCGDTDVRKALMAPKVRVPAEVTPSDPSPSEVEAKIAALRAKVEAEATYVGGRFAEEARAIAASDDPAKPIWGEANAQEAKALLEDGIPVAPLPFAPKRKMN</sequence>
<dbReference type="Pfam" id="PF06676">
    <property type="entry name" value="DUF1178"/>
    <property type="match status" value="1"/>
</dbReference>
<dbReference type="InterPro" id="IPR009562">
    <property type="entry name" value="DUF1178"/>
</dbReference>
<evidence type="ECO:0000313" key="2">
    <source>
        <dbReference type="Proteomes" id="UP000786693"/>
    </source>
</evidence>
<organism evidence="1 2">
    <name type="scientific">Jannaschia pagri</name>
    <dbReference type="NCBI Taxonomy" id="2829797"/>
    <lineage>
        <taxon>Bacteria</taxon>
        <taxon>Pseudomonadati</taxon>
        <taxon>Pseudomonadota</taxon>
        <taxon>Alphaproteobacteria</taxon>
        <taxon>Rhodobacterales</taxon>
        <taxon>Roseobacteraceae</taxon>
        <taxon>Jannaschia</taxon>
    </lineage>
</organism>
<name>A0ABQ4NP24_9RHOB</name>
<protein>
    <recommendedName>
        <fullName evidence="3">DUF1178 family protein</fullName>
    </recommendedName>
</protein>
<dbReference type="Proteomes" id="UP000786693">
    <property type="component" value="Unassembled WGS sequence"/>
</dbReference>
<comment type="caution">
    <text evidence="1">The sequence shown here is derived from an EMBL/GenBank/DDBJ whole genome shotgun (WGS) entry which is preliminary data.</text>
</comment>
<keyword evidence="2" id="KW-1185">Reference proteome</keyword>
<dbReference type="RefSeq" id="WP_220749657.1">
    <property type="nucleotide sequence ID" value="NZ_BPFH01000005.1"/>
</dbReference>
<dbReference type="EMBL" id="BPFH01000005">
    <property type="protein sequence ID" value="GIT96152.1"/>
    <property type="molecule type" value="Genomic_DNA"/>
</dbReference>
<evidence type="ECO:0008006" key="3">
    <source>
        <dbReference type="Google" id="ProtNLM"/>
    </source>
</evidence>
<gene>
    <name evidence="1" type="ORF">JANAI62_27750</name>
</gene>
<accession>A0ABQ4NP24</accession>
<dbReference type="PIRSF" id="PIRSF032131">
    <property type="entry name" value="UCP032131"/>
    <property type="match status" value="1"/>
</dbReference>
<reference evidence="1 2" key="1">
    <citation type="submission" date="2021-05" db="EMBL/GenBank/DDBJ databases">
        <title>Bacteria Genome sequencing.</title>
        <authorList>
            <person name="Takabe Y."/>
            <person name="Nakajima Y."/>
            <person name="Suzuki S."/>
            <person name="Shiozaki T."/>
        </authorList>
    </citation>
    <scope>NUCLEOTIDE SEQUENCE [LARGE SCALE GENOMIC DNA]</scope>
    <source>
        <strain evidence="1 2">AI_62</strain>
    </source>
</reference>